<dbReference type="PANTHER" id="PTHR43790">
    <property type="entry name" value="CARBOHYDRATE TRANSPORT ATP-BINDING PROTEIN MG119-RELATED"/>
    <property type="match status" value="1"/>
</dbReference>
<dbReference type="PANTHER" id="PTHR43790:SF9">
    <property type="entry name" value="GALACTOFURANOSE TRANSPORTER ATP-BINDING PROTEIN YTFR"/>
    <property type="match status" value="1"/>
</dbReference>
<dbReference type="GO" id="GO:0016887">
    <property type="term" value="F:ATP hydrolysis activity"/>
    <property type="evidence" value="ECO:0007669"/>
    <property type="project" value="InterPro"/>
</dbReference>
<evidence type="ECO:0000256" key="2">
    <source>
        <dbReference type="ARBA" id="ARBA00022597"/>
    </source>
</evidence>
<dbReference type="OrthoDB" id="9805029at2"/>
<name>A0A2T7UKW3_9RHOB</name>
<evidence type="ECO:0000256" key="5">
    <source>
        <dbReference type="ARBA" id="ARBA00022840"/>
    </source>
</evidence>
<dbReference type="InterPro" id="IPR003593">
    <property type="entry name" value="AAA+_ATPase"/>
</dbReference>
<dbReference type="GO" id="GO:0005524">
    <property type="term" value="F:ATP binding"/>
    <property type="evidence" value="ECO:0007669"/>
    <property type="project" value="UniProtKB-KW"/>
</dbReference>
<dbReference type="InterPro" id="IPR027417">
    <property type="entry name" value="P-loop_NTPase"/>
</dbReference>
<dbReference type="InterPro" id="IPR003439">
    <property type="entry name" value="ABC_transporter-like_ATP-bd"/>
</dbReference>
<dbReference type="CDD" id="cd03216">
    <property type="entry name" value="ABC_Carb_Monos_I"/>
    <property type="match status" value="1"/>
</dbReference>
<dbReference type="EMBL" id="QDDR01000016">
    <property type="protein sequence ID" value="PVE45308.1"/>
    <property type="molecule type" value="Genomic_DNA"/>
</dbReference>
<reference evidence="7 8" key="1">
    <citation type="journal article" date="2011" name="Syst. Appl. Microbiol.">
        <title>Defluviimonas denitrificans gen. nov., sp. nov., and Pararhodobacter aggregans gen. nov., sp. nov., non-phototrophic Rhodobacteraceae from the biofilter of a marine aquaculture.</title>
        <authorList>
            <person name="Foesel B.U."/>
            <person name="Drake H.L."/>
            <person name="Schramm A."/>
        </authorList>
    </citation>
    <scope>NUCLEOTIDE SEQUENCE [LARGE SCALE GENOMIC DNA]</scope>
    <source>
        <strain evidence="7 8">D1-19</strain>
    </source>
</reference>
<dbReference type="Gene3D" id="3.40.50.300">
    <property type="entry name" value="P-loop containing nucleotide triphosphate hydrolases"/>
    <property type="match status" value="2"/>
</dbReference>
<evidence type="ECO:0000313" key="7">
    <source>
        <dbReference type="EMBL" id="PVE45308.1"/>
    </source>
</evidence>
<accession>A0A2T7UKW3</accession>
<dbReference type="Proteomes" id="UP000244810">
    <property type="component" value="Unassembled WGS sequence"/>
</dbReference>
<protein>
    <submittedName>
        <fullName evidence="7">ABC transporter</fullName>
    </submittedName>
</protein>
<gene>
    <name evidence="7" type="ORF">DDE23_22320</name>
</gene>
<keyword evidence="1" id="KW-0813">Transport</keyword>
<proteinExistence type="predicted"/>
<organism evidence="7 8">
    <name type="scientific">Pararhodobacter aggregans</name>
    <dbReference type="NCBI Taxonomy" id="404875"/>
    <lineage>
        <taxon>Bacteria</taxon>
        <taxon>Pseudomonadati</taxon>
        <taxon>Pseudomonadota</taxon>
        <taxon>Alphaproteobacteria</taxon>
        <taxon>Rhodobacterales</taxon>
        <taxon>Paracoccaceae</taxon>
        <taxon>Pararhodobacter</taxon>
    </lineage>
</organism>
<evidence type="ECO:0000256" key="1">
    <source>
        <dbReference type="ARBA" id="ARBA00022448"/>
    </source>
</evidence>
<evidence type="ECO:0000256" key="4">
    <source>
        <dbReference type="ARBA" id="ARBA00022741"/>
    </source>
</evidence>
<dbReference type="Pfam" id="PF00005">
    <property type="entry name" value="ABC_tran"/>
    <property type="match status" value="2"/>
</dbReference>
<sequence length="518" mass="56259">MAQDRDNVTRGPGAPAVRLVGIRKAFGGVDVLRNVDLVFRQGDIHGIVGENGAGKSTVGKIAGGYYSASDGSLEVFGERPAVWDPVAALSRGVAIMHQELQIVPHLTVAQNVFLGIEHTFGGFLRRNEAARFAAIAHSCGFDLDPDVPAHRLSVADQQKIEIMRAVAREARVVVMDEPTASLTANEIARLHATMRRLRAMGRTVIYVSHFLEDILETCDRITIMRDGAVVRTSDARDETKATLVSGMLGRSAAEVAYPPRPETADRAAPPFLKVVGLSAPGIRDIALQIYPGEIVGLAGLVGSGRTEIARAIFGADRATGGQVFLRGRPYDARSPERSVLRGIAMVPEDRRKQGLTMTQPVRGNMTLLGLSRFVRLGLLRRAPEVAETRRLIGHFGIHPAQVDGDISTYSGGNQQKALIGKWILNDPDVVILDEPTRGVDLGARRRIHDAVTELARAGKAVLVISSDIDEVLGLSHRAYLVRRGRIAGEVRPDHTDKDRVLRHLFQTEDTSDAERETA</sequence>
<dbReference type="SUPFAM" id="SSF52540">
    <property type="entry name" value="P-loop containing nucleoside triphosphate hydrolases"/>
    <property type="match status" value="2"/>
</dbReference>
<evidence type="ECO:0000313" key="8">
    <source>
        <dbReference type="Proteomes" id="UP000244810"/>
    </source>
</evidence>
<dbReference type="InterPro" id="IPR017871">
    <property type="entry name" value="ABC_transporter-like_CS"/>
</dbReference>
<keyword evidence="8" id="KW-1185">Reference proteome</keyword>
<keyword evidence="2" id="KW-0762">Sugar transport</keyword>
<comment type="caution">
    <text evidence="7">The sequence shown here is derived from an EMBL/GenBank/DDBJ whole genome shotgun (WGS) entry which is preliminary data.</text>
</comment>
<keyword evidence="5" id="KW-0067">ATP-binding</keyword>
<dbReference type="InterPro" id="IPR050107">
    <property type="entry name" value="ABC_carbohydrate_import_ATPase"/>
</dbReference>
<feature type="domain" description="ABC transporter" evidence="6">
    <location>
        <begin position="259"/>
        <end position="508"/>
    </location>
</feature>
<dbReference type="AlphaFoldDB" id="A0A2T7UKW3"/>
<feature type="domain" description="ABC transporter" evidence="6">
    <location>
        <begin position="17"/>
        <end position="251"/>
    </location>
</feature>
<evidence type="ECO:0000256" key="3">
    <source>
        <dbReference type="ARBA" id="ARBA00022737"/>
    </source>
</evidence>
<dbReference type="PROSITE" id="PS50893">
    <property type="entry name" value="ABC_TRANSPORTER_2"/>
    <property type="match status" value="2"/>
</dbReference>
<dbReference type="PROSITE" id="PS00211">
    <property type="entry name" value="ABC_TRANSPORTER_1"/>
    <property type="match status" value="1"/>
</dbReference>
<dbReference type="CDD" id="cd03215">
    <property type="entry name" value="ABC_Carb_Monos_II"/>
    <property type="match status" value="1"/>
</dbReference>
<keyword evidence="3" id="KW-0677">Repeat</keyword>
<dbReference type="SMART" id="SM00382">
    <property type="entry name" value="AAA"/>
    <property type="match status" value="2"/>
</dbReference>
<evidence type="ECO:0000259" key="6">
    <source>
        <dbReference type="PROSITE" id="PS50893"/>
    </source>
</evidence>
<dbReference type="RefSeq" id="WP_107751805.1">
    <property type="nucleotide sequence ID" value="NZ_QBKF01000005.1"/>
</dbReference>
<keyword evidence="4" id="KW-0547">Nucleotide-binding</keyword>